<proteinExistence type="predicted"/>
<dbReference type="EMBL" id="LAZR01008305">
    <property type="protein sequence ID" value="KKM79647.1"/>
    <property type="molecule type" value="Genomic_DNA"/>
</dbReference>
<dbReference type="AlphaFoldDB" id="A0A0F9NE28"/>
<keyword evidence="2" id="KW-0235">DNA replication</keyword>
<evidence type="ECO:0000256" key="2">
    <source>
        <dbReference type="ARBA" id="ARBA00022705"/>
    </source>
</evidence>
<comment type="caution">
    <text evidence="6">The sequence shown here is derived from an EMBL/GenBank/DDBJ whole genome shotgun (WGS) entry which is preliminary data.</text>
</comment>
<evidence type="ECO:0000256" key="1">
    <source>
        <dbReference type="ARBA" id="ARBA00022598"/>
    </source>
</evidence>
<dbReference type="InterPro" id="IPR050326">
    <property type="entry name" value="NAD_dep_DNA_ligaseB"/>
</dbReference>
<dbReference type="GO" id="GO:0016874">
    <property type="term" value="F:ligase activity"/>
    <property type="evidence" value="ECO:0007669"/>
    <property type="project" value="UniProtKB-KW"/>
</dbReference>
<protein>
    <recommendedName>
        <fullName evidence="5">DNA ligase OB-like domain-containing protein</fullName>
    </recommendedName>
</protein>
<dbReference type="CDD" id="cd07896">
    <property type="entry name" value="Adenylation_kDNA_ligase_like"/>
    <property type="match status" value="1"/>
</dbReference>
<name>A0A0F9NE28_9ZZZZ</name>
<dbReference type="Gene3D" id="3.30.1490.70">
    <property type="match status" value="1"/>
</dbReference>
<evidence type="ECO:0000313" key="6">
    <source>
        <dbReference type="EMBL" id="KKM79647.1"/>
    </source>
</evidence>
<evidence type="ECO:0000256" key="4">
    <source>
        <dbReference type="ARBA" id="ARBA00023204"/>
    </source>
</evidence>
<dbReference type="PANTHER" id="PTHR47810">
    <property type="entry name" value="DNA LIGASE"/>
    <property type="match status" value="1"/>
</dbReference>
<dbReference type="InterPro" id="IPR029319">
    <property type="entry name" value="DNA_ligase_OB"/>
</dbReference>
<dbReference type="Gene3D" id="2.40.50.140">
    <property type="entry name" value="Nucleic acid-binding proteins"/>
    <property type="match status" value="1"/>
</dbReference>
<sequence length="345" mass="39385">MKQDYLMLAHVFKPGKHNIGGWFMSEKLDGSRAFWDGGVSRGRLAPEVPWANTVKDDRLLKPVVATGLWSRSGKVIHAPDDWLNQLPKCLLDGELYIARGCFQDLRRIVSEHKPSEDWIDVKFMVFDSPSVPVFQAAREVKIRSEYSFFVKATGFNGPESSVKDPWTFEHTKLFLEAQCRKSAVAHPVFHERLPLKYTDALDYVNEKLHIIVRKGGEGLMLRNPASRWVTQRSHNLLKVKPSNDAEGVVTGFTSGKKTDRGSKLRGLIGALVLDYNGKRLELSGLTNDERQFSKEWQMNYAWDRPGEDMPSDLSGLHFKIGDTVSFKYRELSDDGIPKEARYWRK</sequence>
<dbReference type="SUPFAM" id="SSF50249">
    <property type="entry name" value="Nucleic acid-binding proteins"/>
    <property type="match status" value="1"/>
</dbReference>
<accession>A0A0F9NE28</accession>
<dbReference type="GO" id="GO:0006260">
    <property type="term" value="P:DNA replication"/>
    <property type="evidence" value="ECO:0007669"/>
    <property type="project" value="UniProtKB-KW"/>
</dbReference>
<evidence type="ECO:0000256" key="3">
    <source>
        <dbReference type="ARBA" id="ARBA00022763"/>
    </source>
</evidence>
<keyword evidence="4" id="KW-0234">DNA repair</keyword>
<organism evidence="6">
    <name type="scientific">marine sediment metagenome</name>
    <dbReference type="NCBI Taxonomy" id="412755"/>
    <lineage>
        <taxon>unclassified sequences</taxon>
        <taxon>metagenomes</taxon>
        <taxon>ecological metagenomes</taxon>
    </lineage>
</organism>
<keyword evidence="1" id="KW-0436">Ligase</keyword>
<dbReference type="GO" id="GO:0006281">
    <property type="term" value="P:DNA repair"/>
    <property type="evidence" value="ECO:0007669"/>
    <property type="project" value="UniProtKB-KW"/>
</dbReference>
<dbReference type="SUPFAM" id="SSF56091">
    <property type="entry name" value="DNA ligase/mRNA capping enzyme, catalytic domain"/>
    <property type="match status" value="1"/>
</dbReference>
<gene>
    <name evidence="6" type="ORF">LCGC14_1347710</name>
</gene>
<dbReference type="PANTHER" id="PTHR47810:SF1">
    <property type="entry name" value="DNA LIGASE B"/>
    <property type="match status" value="1"/>
</dbReference>
<keyword evidence="3" id="KW-0227">DNA damage</keyword>
<feature type="domain" description="DNA ligase OB-like" evidence="5">
    <location>
        <begin position="263"/>
        <end position="344"/>
    </location>
</feature>
<evidence type="ECO:0000259" key="5">
    <source>
        <dbReference type="Pfam" id="PF14743"/>
    </source>
</evidence>
<dbReference type="InterPro" id="IPR012340">
    <property type="entry name" value="NA-bd_OB-fold"/>
</dbReference>
<dbReference type="Pfam" id="PF14743">
    <property type="entry name" value="DNA_ligase_OB_2"/>
    <property type="match status" value="1"/>
</dbReference>
<reference evidence="6" key="1">
    <citation type="journal article" date="2015" name="Nature">
        <title>Complex archaea that bridge the gap between prokaryotes and eukaryotes.</title>
        <authorList>
            <person name="Spang A."/>
            <person name="Saw J.H."/>
            <person name="Jorgensen S.L."/>
            <person name="Zaremba-Niedzwiedzka K."/>
            <person name="Martijn J."/>
            <person name="Lind A.E."/>
            <person name="van Eijk R."/>
            <person name="Schleper C."/>
            <person name="Guy L."/>
            <person name="Ettema T.J."/>
        </authorList>
    </citation>
    <scope>NUCLEOTIDE SEQUENCE</scope>
</reference>
<dbReference type="Gene3D" id="3.30.470.30">
    <property type="entry name" value="DNA ligase/mRNA capping enzyme"/>
    <property type="match status" value="1"/>
</dbReference>